<accession>A0A9W6B393</accession>
<reference evidence="1" key="1">
    <citation type="submission" date="2022-07" db="EMBL/GenBank/DDBJ databases">
        <title>Taxonomy of Novel Oxalotrophic and Methylotrophic Bacteria.</title>
        <authorList>
            <person name="Sahin N."/>
            <person name="Tani A."/>
        </authorList>
    </citation>
    <scope>NUCLEOTIDE SEQUENCE</scope>
    <source>
        <strain evidence="1">AM327</strain>
    </source>
</reference>
<evidence type="ECO:0000313" key="1">
    <source>
        <dbReference type="EMBL" id="GLB51609.1"/>
    </source>
</evidence>
<dbReference type="AlphaFoldDB" id="A0A9W6B393"/>
<name>A0A9W6B393_9FLAO</name>
<dbReference type="Proteomes" id="UP001143545">
    <property type="component" value="Unassembled WGS sequence"/>
</dbReference>
<comment type="caution">
    <text evidence="1">The sequence shown here is derived from an EMBL/GenBank/DDBJ whole genome shotgun (WGS) entry which is preliminary data.</text>
</comment>
<proteinExistence type="predicted"/>
<dbReference type="EMBL" id="BRVP01000004">
    <property type="protein sequence ID" value="GLB51609.1"/>
    <property type="molecule type" value="Genomic_DNA"/>
</dbReference>
<protein>
    <submittedName>
        <fullName evidence="1">Uncharacterized protein</fullName>
    </submittedName>
</protein>
<evidence type="ECO:0000313" key="2">
    <source>
        <dbReference type="Proteomes" id="UP001143545"/>
    </source>
</evidence>
<keyword evidence="2" id="KW-1185">Reference proteome</keyword>
<organism evidence="1 2">
    <name type="scientific">Neptunitalea chrysea</name>
    <dbReference type="NCBI Taxonomy" id="1647581"/>
    <lineage>
        <taxon>Bacteria</taxon>
        <taxon>Pseudomonadati</taxon>
        <taxon>Bacteroidota</taxon>
        <taxon>Flavobacteriia</taxon>
        <taxon>Flavobacteriales</taxon>
        <taxon>Flavobacteriaceae</taxon>
        <taxon>Neptunitalea</taxon>
    </lineage>
</organism>
<sequence length="237" mass="24769">MLLAVGMLASCSDNDEGSGTSAEQEEAAAEAIMNAMSPESGGAVTKTDEAVEKASTIEEASKGMDEPGISCGVVYADDATLSGTQGGVNYYVTASWNWMLSCTGFGIPETLEMGFASTREYTSTRMSSDDESDGNIKVSGIELLSDAYVVNSNVDNDGTQVFTLGNGYTLSSDISFTIVNLTYDKATMEIVSGTAEVNFSGVFNGASSATYSGTIEFLGNNEALLTMSSGSTYTFSW</sequence>
<gene>
    <name evidence="1" type="ORF">NBRC110019_06480</name>
</gene>